<dbReference type="Pfam" id="PF07728">
    <property type="entry name" value="AAA_5"/>
    <property type="match status" value="1"/>
</dbReference>
<dbReference type="EMBL" id="CP019948">
    <property type="protein sequence ID" value="ARN82465.1"/>
    <property type="molecule type" value="Genomic_DNA"/>
</dbReference>
<evidence type="ECO:0000313" key="4">
    <source>
        <dbReference type="Proteomes" id="UP000193978"/>
    </source>
</evidence>
<dbReference type="InterPro" id="IPR003593">
    <property type="entry name" value="AAA+_ATPase"/>
</dbReference>
<sequence>MPYFALDHVRKALDYFPEHTHPALMSLLAMLRQNVPTSDNPDDAIPFGSPVERRLMDDYFKPTGGPENKPYFLVFGTGYGYSHWRDREYPGRTLQVQRDKHDLFQKSPNDNRRWTLASDLVQAIKNGPPKEVVGDIPIIAAYLTAWCYRDKEIASVEVAVEEFAKEFRLADYGLLPEIFSIDIPAEMSAIPLAEEPIDAGELLLLLQSLEPERGEERPTEEEPSAEIPIPTGPTAKVRMPAAPPGDWNMALADFGDLCGLQGMGEPATRALAALAAGVHVIFTGPPGSGKTKLAECICSKAGFPTWTVPATDQWTTFETIGGYFPMPKEDESGDRLDFLPGAVVDSLEKGRCLIIDEINRADIDKAFGELFTLLSGNTVTLPYRRRSEGGKFHRVRLQVGSAVVEDEDADVIVVPAWWRIVGSMNDADKASLKRMSMAFVRRFAFIPIDLPVPATYEAMIRSAVDRTDAAKAGVGDMAGLTKVLIELFSTADGGLGGIGLPLGPAFPLAIIRHADSEWRLDPARGFDSVLASVMELYVMPQLQGRPDLHEAAVDLFVPLLTARQDDFARHLAVWTGYVPG</sequence>
<dbReference type="OrthoDB" id="9781481at2"/>
<gene>
    <name evidence="3" type="ORF">B1812_16785</name>
</gene>
<dbReference type="Proteomes" id="UP000193978">
    <property type="component" value="Chromosome"/>
</dbReference>
<dbReference type="PANTHER" id="PTHR37291:SF1">
    <property type="entry name" value="TYPE IV METHYL-DIRECTED RESTRICTION ENZYME ECOKMCRB SUBUNIT"/>
    <property type="match status" value="1"/>
</dbReference>
<dbReference type="KEGG" id="mbry:B1812_16785"/>
<dbReference type="SMART" id="SM00382">
    <property type="entry name" value="AAA"/>
    <property type="match status" value="1"/>
</dbReference>
<proteinExistence type="predicted"/>
<dbReference type="AlphaFoldDB" id="A0A1W6MY04"/>
<dbReference type="PANTHER" id="PTHR37291">
    <property type="entry name" value="5-METHYLCYTOSINE-SPECIFIC RESTRICTION ENZYME B"/>
    <property type="match status" value="1"/>
</dbReference>
<dbReference type="STRING" id="655015.B1812_16785"/>
<accession>A0A1W6MY04</accession>
<feature type="region of interest" description="Disordered" evidence="1">
    <location>
        <begin position="211"/>
        <end position="236"/>
    </location>
</feature>
<reference evidence="3 4" key="1">
    <citation type="submission" date="2017-02" db="EMBL/GenBank/DDBJ databases">
        <authorList>
            <person name="Peterson S.W."/>
        </authorList>
    </citation>
    <scope>NUCLEOTIDE SEQUENCE [LARGE SCALE GENOMIC DNA]</scope>
    <source>
        <strain evidence="3 4">S285</strain>
    </source>
</reference>
<organism evidence="3 4">
    <name type="scientific">Methylocystis bryophila</name>
    <dbReference type="NCBI Taxonomy" id="655015"/>
    <lineage>
        <taxon>Bacteria</taxon>
        <taxon>Pseudomonadati</taxon>
        <taxon>Pseudomonadota</taxon>
        <taxon>Alphaproteobacteria</taxon>
        <taxon>Hyphomicrobiales</taxon>
        <taxon>Methylocystaceae</taxon>
        <taxon>Methylocystis</taxon>
    </lineage>
</organism>
<evidence type="ECO:0000259" key="2">
    <source>
        <dbReference type="SMART" id="SM00382"/>
    </source>
</evidence>
<feature type="domain" description="AAA+ ATPase" evidence="2">
    <location>
        <begin position="276"/>
        <end position="449"/>
    </location>
</feature>
<keyword evidence="4" id="KW-1185">Reference proteome</keyword>
<dbReference type="InterPro" id="IPR027417">
    <property type="entry name" value="P-loop_NTPase"/>
</dbReference>
<dbReference type="SUPFAM" id="SSF52540">
    <property type="entry name" value="P-loop containing nucleoside triphosphate hydrolases"/>
    <property type="match status" value="1"/>
</dbReference>
<dbReference type="GO" id="GO:0005524">
    <property type="term" value="F:ATP binding"/>
    <property type="evidence" value="ECO:0007669"/>
    <property type="project" value="InterPro"/>
</dbReference>
<evidence type="ECO:0000313" key="3">
    <source>
        <dbReference type="EMBL" id="ARN82465.1"/>
    </source>
</evidence>
<dbReference type="CDD" id="cd00009">
    <property type="entry name" value="AAA"/>
    <property type="match status" value="1"/>
</dbReference>
<evidence type="ECO:0000256" key="1">
    <source>
        <dbReference type="SAM" id="MobiDB-lite"/>
    </source>
</evidence>
<dbReference type="Gene3D" id="3.40.50.300">
    <property type="entry name" value="P-loop containing nucleotide triphosphate hydrolases"/>
    <property type="match status" value="1"/>
</dbReference>
<name>A0A1W6MY04_9HYPH</name>
<dbReference type="RefSeq" id="WP_085772594.1">
    <property type="nucleotide sequence ID" value="NZ_AP027149.1"/>
</dbReference>
<dbReference type="InterPro" id="IPR011704">
    <property type="entry name" value="ATPase_dyneun-rel_AAA"/>
</dbReference>
<dbReference type="InterPro" id="IPR052934">
    <property type="entry name" value="Methyl-DNA_Rec/Restrict_Enz"/>
</dbReference>
<protein>
    <recommendedName>
        <fullName evidence="2">AAA+ ATPase domain-containing protein</fullName>
    </recommendedName>
</protein>
<dbReference type="GO" id="GO:0016887">
    <property type="term" value="F:ATP hydrolysis activity"/>
    <property type="evidence" value="ECO:0007669"/>
    <property type="project" value="InterPro"/>
</dbReference>